<evidence type="ECO:0000256" key="7">
    <source>
        <dbReference type="SAM" id="Phobius"/>
    </source>
</evidence>
<dbReference type="GO" id="GO:0016020">
    <property type="term" value="C:membrane"/>
    <property type="evidence" value="ECO:0007669"/>
    <property type="project" value="UniProtKB-SubCell"/>
</dbReference>
<evidence type="ECO:0000256" key="4">
    <source>
        <dbReference type="ARBA" id="ARBA00023136"/>
    </source>
</evidence>
<protein>
    <recommendedName>
        <fullName evidence="8">Rhodopsin domain-containing protein</fullName>
    </recommendedName>
</protein>
<feature type="transmembrane region" description="Helical" evidence="7">
    <location>
        <begin position="201"/>
        <end position="225"/>
    </location>
</feature>
<organism evidence="9 10">
    <name type="scientific">Gomphillus americanus</name>
    <dbReference type="NCBI Taxonomy" id="1940652"/>
    <lineage>
        <taxon>Eukaryota</taxon>
        <taxon>Fungi</taxon>
        <taxon>Dikarya</taxon>
        <taxon>Ascomycota</taxon>
        <taxon>Pezizomycotina</taxon>
        <taxon>Lecanoromycetes</taxon>
        <taxon>OSLEUM clade</taxon>
        <taxon>Ostropomycetidae</taxon>
        <taxon>Ostropales</taxon>
        <taxon>Graphidaceae</taxon>
        <taxon>Gomphilloideae</taxon>
        <taxon>Gomphillus</taxon>
    </lineage>
</organism>
<keyword evidence="10" id="KW-1185">Reference proteome</keyword>
<keyword evidence="4 7" id="KW-0472">Membrane</keyword>
<evidence type="ECO:0000256" key="5">
    <source>
        <dbReference type="ARBA" id="ARBA00038359"/>
    </source>
</evidence>
<keyword evidence="2 7" id="KW-0812">Transmembrane</keyword>
<comment type="similarity">
    <text evidence="5">Belongs to the SAT4 family.</text>
</comment>
<feature type="transmembrane region" description="Helical" evidence="7">
    <location>
        <begin position="237"/>
        <end position="255"/>
    </location>
</feature>
<feature type="compositionally biased region" description="Polar residues" evidence="6">
    <location>
        <begin position="318"/>
        <end position="327"/>
    </location>
</feature>
<dbReference type="Proteomes" id="UP000664169">
    <property type="component" value="Unassembled WGS sequence"/>
</dbReference>
<evidence type="ECO:0000313" key="9">
    <source>
        <dbReference type="EMBL" id="CAF9931765.1"/>
    </source>
</evidence>
<feature type="compositionally biased region" description="Polar residues" evidence="6">
    <location>
        <begin position="358"/>
        <end position="375"/>
    </location>
</feature>
<evidence type="ECO:0000259" key="8">
    <source>
        <dbReference type="Pfam" id="PF20684"/>
    </source>
</evidence>
<evidence type="ECO:0000256" key="6">
    <source>
        <dbReference type="SAM" id="MobiDB-lite"/>
    </source>
</evidence>
<proteinExistence type="inferred from homology"/>
<comment type="caution">
    <text evidence="9">The sequence shown here is derived from an EMBL/GenBank/DDBJ whole genome shotgun (WGS) entry which is preliminary data.</text>
</comment>
<evidence type="ECO:0000256" key="3">
    <source>
        <dbReference type="ARBA" id="ARBA00022989"/>
    </source>
</evidence>
<keyword evidence="3 7" id="KW-1133">Transmembrane helix</keyword>
<feature type="transmembrane region" description="Helical" evidence="7">
    <location>
        <begin position="117"/>
        <end position="138"/>
    </location>
</feature>
<dbReference type="AlphaFoldDB" id="A0A8H3ISK5"/>
<feature type="region of interest" description="Disordered" evidence="6">
    <location>
        <begin position="312"/>
        <end position="375"/>
    </location>
</feature>
<evidence type="ECO:0000313" key="10">
    <source>
        <dbReference type="Proteomes" id="UP000664169"/>
    </source>
</evidence>
<dbReference type="PANTHER" id="PTHR33048:SF129">
    <property type="entry name" value="INTEGRAL MEMBRANE PROTEIN-RELATED"/>
    <property type="match status" value="1"/>
</dbReference>
<sequence length="414" mass="46420">MSTISVYPDAAIEQFLKSPAGLPPDGESYSFEASDNDARGGLAFLVFALVVATVSLTVRSYTKLKLMKQWNTEDTLLLLSLAMFVFYFAEAILSGQHGASRHMWAITLQDYYLGLEHVNLCSVAFCIFQALVKVAILLQFRRIFVPSHLSVRESVLHYIIYATIGTTVVFYTIMTFCTIWICNPREAFWNPYVKGVCMDWITLSKAVALFTVISDFALLFIPVFPVIRLQMANKKKIAVIAVFAVGFIDCIAAILRTYYTWRLVEETDYSWNTSIQGMCTALEMSFGILVATLPIVPRFYKHLREHGPIATARRLTGPQESQENQAGSKFANKPSVECKKDSRGAKSIIGLPGRCGPTPNNTRHTKSDSGLYTEISSPARATVANETCMKFDPYEKPEDDCYTTDLKWSRKTGR</sequence>
<evidence type="ECO:0000256" key="2">
    <source>
        <dbReference type="ARBA" id="ARBA00022692"/>
    </source>
</evidence>
<gene>
    <name evidence="9" type="ORF">GOMPHAMPRED_006395</name>
</gene>
<feature type="transmembrane region" description="Helical" evidence="7">
    <location>
        <begin position="76"/>
        <end position="97"/>
    </location>
</feature>
<reference evidence="9" key="1">
    <citation type="submission" date="2021-03" db="EMBL/GenBank/DDBJ databases">
        <authorList>
            <person name="Tagirdzhanova G."/>
        </authorList>
    </citation>
    <scope>NUCLEOTIDE SEQUENCE</scope>
</reference>
<dbReference type="InterPro" id="IPR052337">
    <property type="entry name" value="SAT4-like"/>
</dbReference>
<dbReference type="PANTHER" id="PTHR33048">
    <property type="entry name" value="PTH11-LIKE INTEGRAL MEMBRANE PROTEIN (AFU_ORTHOLOGUE AFUA_5G11245)"/>
    <property type="match status" value="1"/>
</dbReference>
<evidence type="ECO:0000256" key="1">
    <source>
        <dbReference type="ARBA" id="ARBA00004141"/>
    </source>
</evidence>
<feature type="domain" description="Rhodopsin" evidence="8">
    <location>
        <begin position="58"/>
        <end position="298"/>
    </location>
</feature>
<feature type="transmembrane region" description="Helical" evidence="7">
    <location>
        <begin position="158"/>
        <end position="181"/>
    </location>
</feature>
<dbReference type="InterPro" id="IPR049326">
    <property type="entry name" value="Rhodopsin_dom_fungi"/>
</dbReference>
<dbReference type="EMBL" id="CAJPDQ010000040">
    <property type="protein sequence ID" value="CAF9931765.1"/>
    <property type="molecule type" value="Genomic_DNA"/>
</dbReference>
<comment type="subcellular location">
    <subcellularLocation>
        <location evidence="1">Membrane</location>
        <topology evidence="1">Multi-pass membrane protein</topology>
    </subcellularLocation>
</comment>
<accession>A0A8H3ISK5</accession>
<dbReference type="Pfam" id="PF20684">
    <property type="entry name" value="Fung_rhodopsin"/>
    <property type="match status" value="1"/>
</dbReference>
<name>A0A8H3ISK5_9LECA</name>
<feature type="transmembrane region" description="Helical" evidence="7">
    <location>
        <begin position="275"/>
        <end position="296"/>
    </location>
</feature>
<feature type="transmembrane region" description="Helical" evidence="7">
    <location>
        <begin position="38"/>
        <end position="56"/>
    </location>
</feature>
<dbReference type="OrthoDB" id="4682787at2759"/>